<organism evidence="3 4">
    <name type="scientific">Niveomyces insectorum RCEF 264</name>
    <dbReference type="NCBI Taxonomy" id="1081102"/>
    <lineage>
        <taxon>Eukaryota</taxon>
        <taxon>Fungi</taxon>
        <taxon>Dikarya</taxon>
        <taxon>Ascomycota</taxon>
        <taxon>Pezizomycotina</taxon>
        <taxon>Sordariomycetes</taxon>
        <taxon>Hypocreomycetidae</taxon>
        <taxon>Hypocreales</taxon>
        <taxon>Cordycipitaceae</taxon>
        <taxon>Niveomyces</taxon>
    </lineage>
</organism>
<evidence type="ECO:0000313" key="4">
    <source>
        <dbReference type="Proteomes" id="UP000076874"/>
    </source>
</evidence>
<feature type="region of interest" description="Disordered" evidence="1">
    <location>
        <begin position="13"/>
        <end position="37"/>
    </location>
</feature>
<feature type="region of interest" description="Disordered" evidence="1">
    <location>
        <begin position="1306"/>
        <end position="1369"/>
    </location>
</feature>
<feature type="region of interest" description="Disordered" evidence="1">
    <location>
        <begin position="1237"/>
        <end position="1263"/>
    </location>
</feature>
<dbReference type="STRING" id="1081102.A0A167Y7S2"/>
<feature type="compositionally biased region" description="Basic and acidic residues" evidence="1">
    <location>
        <begin position="1041"/>
        <end position="1053"/>
    </location>
</feature>
<evidence type="ECO:0000259" key="2">
    <source>
        <dbReference type="Pfam" id="PF14636"/>
    </source>
</evidence>
<feature type="region of interest" description="Disordered" evidence="1">
    <location>
        <begin position="900"/>
        <end position="1023"/>
    </location>
</feature>
<dbReference type="InterPro" id="IPR028084">
    <property type="entry name" value="FNIP_N_dom"/>
</dbReference>
<protein>
    <recommendedName>
        <fullName evidence="2">Folliculin-interacting protein N-terminal domain-containing protein</fullName>
    </recommendedName>
</protein>
<dbReference type="Proteomes" id="UP000076874">
    <property type="component" value="Unassembled WGS sequence"/>
</dbReference>
<feature type="compositionally biased region" description="Low complexity" evidence="1">
    <location>
        <begin position="1249"/>
        <end position="1263"/>
    </location>
</feature>
<feature type="region of interest" description="Disordered" evidence="1">
    <location>
        <begin position="252"/>
        <end position="315"/>
    </location>
</feature>
<evidence type="ECO:0000256" key="1">
    <source>
        <dbReference type="SAM" id="MobiDB-lite"/>
    </source>
</evidence>
<feature type="compositionally biased region" description="Polar residues" evidence="1">
    <location>
        <begin position="1310"/>
        <end position="1327"/>
    </location>
</feature>
<feature type="compositionally biased region" description="Low complexity" evidence="1">
    <location>
        <begin position="995"/>
        <end position="1011"/>
    </location>
</feature>
<feature type="compositionally biased region" description="Polar residues" evidence="1">
    <location>
        <begin position="904"/>
        <end position="914"/>
    </location>
</feature>
<accession>A0A167Y7S2</accession>
<keyword evidence="4" id="KW-1185">Reference proteome</keyword>
<proteinExistence type="predicted"/>
<feature type="region of interest" description="Disordered" evidence="1">
    <location>
        <begin position="825"/>
        <end position="865"/>
    </location>
</feature>
<dbReference type="GO" id="GO:0042030">
    <property type="term" value="F:ATPase inhibitor activity"/>
    <property type="evidence" value="ECO:0007669"/>
    <property type="project" value="TreeGrafter"/>
</dbReference>
<sequence>MLGKLLNLTAGGGVDANAGGPRASHAGPAPVTPEPVSSLDSVQEDLHTRNLLYPDTQALLSNRPDQIFPFPGNSHHPAAAVASAFDHDGGIDLDRRDVRVLIMQSGIGSLSPTLLYDSQPPPVPPTPAVPDRPSTMGGMAHIHNHNQNHNLPLHESSRRGPASPRKPSLSHTARPVVIQPDSPQLRQSAAFDRRPSLHNRSHSRFETEAQRAQREYAEEIAVYSGCVFGTSELLAYRGTSTKLHVFSSDAPAARAAVDPSSSSSILRDGRGSLGRSSMRSSKLSQSFSSESAAMFSPPLPTSSSSSLATGSSRTPDQKRILITRLFPVTLPNDGDTGHLATPHGALVGDGGPNGEAYPFPVYNDDGTVKKEKKAQLKQKRTPMYAIALIVNLPQPPPLLPLPVQASPVFRSTFRGPGSYQDQESFPSSYGSNRRVGWTLATAAMDGPGSTGNSGGGGGAGGLGIDVPAADSAAAASSAATFGRALGATTTDLEERIDPITQHWDVIMRTLTQLQAVVSTTLLTLLRAVDVASPDPYPLASVSTYISRSASFGRRRSEDGHGGFHKAPKTNAKLLTLLPNALADMERVTQEVDDARSRIVVGLRALRVTTGQNRWGIWREEARWVSRWAASQREQNAKRLVQPSISLPPPLQQKPDQFLYNLLTAFLSTHTVWLRALIPSRYRKRHSLLRSTKANDDALPARTIIVSRDKAAARRIIFLLSAFLPVAHNFSGSSVRAHHASASMSWGALPQSPPASFAAPILKEQSLRRKINRRGPDGGSGRRSSHSRTLSGGGGGSLAPRSASMFVEGASIPLLQSHLYAGQHERRTSDATSIRTANLPFTGNDPRTRKSSAATMGTTTSDATIPHFATLQRADSSLSARPDSAGAGSIAADDLMRTLQRDDSNTSQHSPLFQMQQQDTAATADSSGSDADLRSQSMRWGSMLSGLLSGRRRDSTNGGGGHSRNSSASSWDLRKKRNSVTPSSPTKQRPETREYASQQQQQQQQQQHASQQLDTGTNKGPSVAEEDFAYGKTTTTNQLSDEATHDPHTPHPPHDTGTAKPHRISKANLAKQPSNPDGAFESALKTTINADGVVYVDIPFPEYMRSFETAVSSPSSSGFLSTPGLGSGLDSFEQSYRVTLDGHAPANVAGWLQHYHPDFCLQALPPQDDLLAQIKASLRREPLPPYATFDADQGAANPDRDQQPLQVERWVDVSSAIVVDTSSLTITRLTYSRLIRPNPAKDVTTPNTGSPDPSSPSLSVPADAPFPTQEVQQIDERIVEEPMVSTDSVLTKAIERVVAQGVAGSGARLENGTSANTAVGSSGLGTDNDSALSSRSASLRRGRRDSISSSTGPNEAQAASRPRYENPSPTALQTVLTPLGLDEVPRTECKTVILSALETIVRDVLQRRDKEDGAKDTKTGEQHAHENETGEPSLLRSAVQAWLENVDMGEI</sequence>
<feature type="region of interest" description="Disordered" evidence="1">
    <location>
        <begin position="1407"/>
        <end position="1432"/>
    </location>
</feature>
<feature type="compositionally biased region" description="Polar residues" evidence="1">
    <location>
        <begin position="829"/>
        <end position="840"/>
    </location>
</feature>
<dbReference type="PANTHER" id="PTHR21634">
    <property type="entry name" value="RE13835P"/>
    <property type="match status" value="1"/>
</dbReference>
<dbReference type="GO" id="GO:0051087">
    <property type="term" value="F:protein-folding chaperone binding"/>
    <property type="evidence" value="ECO:0007669"/>
    <property type="project" value="TreeGrafter"/>
</dbReference>
<feature type="region of interest" description="Disordered" evidence="1">
    <location>
        <begin position="765"/>
        <end position="800"/>
    </location>
</feature>
<dbReference type="EMBL" id="AZHD01000003">
    <property type="protein sequence ID" value="OAA65949.1"/>
    <property type="molecule type" value="Genomic_DNA"/>
</dbReference>
<feature type="compositionally biased region" description="Low complexity" evidence="1">
    <location>
        <begin position="915"/>
        <end position="929"/>
    </location>
</feature>
<feature type="region of interest" description="Disordered" evidence="1">
    <location>
        <begin position="144"/>
        <end position="210"/>
    </location>
</feature>
<feature type="compositionally biased region" description="Low complexity" evidence="1">
    <location>
        <begin position="301"/>
        <end position="314"/>
    </location>
</feature>
<dbReference type="GO" id="GO:0005737">
    <property type="term" value="C:cytoplasm"/>
    <property type="evidence" value="ECO:0007669"/>
    <property type="project" value="TreeGrafter"/>
</dbReference>
<feature type="domain" description="Folliculin-interacting protein N-terminal" evidence="2">
    <location>
        <begin position="97"/>
        <end position="250"/>
    </location>
</feature>
<evidence type="ECO:0000313" key="3">
    <source>
        <dbReference type="EMBL" id="OAA65949.1"/>
    </source>
</evidence>
<feature type="compositionally biased region" description="Low complexity" evidence="1">
    <location>
        <begin position="273"/>
        <end position="291"/>
    </location>
</feature>
<gene>
    <name evidence="3" type="ORF">SPI_02736</name>
</gene>
<feature type="compositionally biased region" description="Polar residues" evidence="1">
    <location>
        <begin position="850"/>
        <end position="862"/>
    </location>
</feature>
<feature type="region of interest" description="Disordered" evidence="1">
    <location>
        <begin position="1036"/>
        <end position="1060"/>
    </location>
</feature>
<feature type="compositionally biased region" description="Basic and acidic residues" evidence="1">
    <location>
        <begin position="1407"/>
        <end position="1427"/>
    </location>
</feature>
<dbReference type="OrthoDB" id="5428015at2759"/>
<reference evidence="3 4" key="1">
    <citation type="journal article" date="2016" name="Genome Biol. Evol.">
        <title>Divergent and convergent evolution of fungal pathogenicity.</title>
        <authorList>
            <person name="Shang Y."/>
            <person name="Xiao G."/>
            <person name="Zheng P."/>
            <person name="Cen K."/>
            <person name="Zhan S."/>
            <person name="Wang C."/>
        </authorList>
    </citation>
    <scope>NUCLEOTIDE SEQUENCE [LARGE SCALE GENOMIC DNA]</scope>
    <source>
        <strain evidence="3 4">RCEF 264</strain>
    </source>
</reference>
<name>A0A167Y7S2_9HYPO</name>
<comment type="caution">
    <text evidence="3">The sequence shown here is derived from an EMBL/GenBank/DDBJ whole genome shotgun (WGS) entry which is preliminary data.</text>
</comment>
<dbReference type="Pfam" id="PF14636">
    <property type="entry name" value="FNIP_N"/>
    <property type="match status" value="1"/>
</dbReference>
<dbReference type="PANTHER" id="PTHR21634:SF9">
    <property type="entry name" value="RE13835P"/>
    <property type="match status" value="1"/>
</dbReference>